<name>A0ABQ9XHI6_9EUKA</name>
<evidence type="ECO:0000313" key="2">
    <source>
        <dbReference type="Proteomes" id="UP001281761"/>
    </source>
</evidence>
<gene>
    <name evidence="1" type="ORF">BLNAU_14796</name>
</gene>
<organism evidence="1 2">
    <name type="scientific">Blattamonas nauphoetae</name>
    <dbReference type="NCBI Taxonomy" id="2049346"/>
    <lineage>
        <taxon>Eukaryota</taxon>
        <taxon>Metamonada</taxon>
        <taxon>Preaxostyla</taxon>
        <taxon>Oxymonadida</taxon>
        <taxon>Blattamonas</taxon>
    </lineage>
</organism>
<sequence length="178" mass="20186">MVLNDMAEVAFELMHARGRGPETITHDTDELEKVAANARNCIGIDWERWIREDTLGKSHGTGEQQTNELRRRMVENGILQALKEGLSLQLRIAWVTGSWDQVTYFQNELTSIRRITELVNEIVTAIIEIIDIDHLTTELERFDIDIVAPTIEDLPIDNVTAAIKNILNINSSFLSLSC</sequence>
<accession>A0ABQ9XHI6</accession>
<reference evidence="1 2" key="1">
    <citation type="journal article" date="2022" name="bioRxiv">
        <title>Genomics of Preaxostyla Flagellates Illuminates Evolutionary Transitions and the Path Towards Mitochondrial Loss.</title>
        <authorList>
            <person name="Novak L.V.F."/>
            <person name="Treitli S.C."/>
            <person name="Pyrih J."/>
            <person name="Halakuc P."/>
            <person name="Pipaliya S.V."/>
            <person name="Vacek V."/>
            <person name="Brzon O."/>
            <person name="Soukal P."/>
            <person name="Eme L."/>
            <person name="Dacks J.B."/>
            <person name="Karnkowska A."/>
            <person name="Elias M."/>
            <person name="Hampl V."/>
        </authorList>
    </citation>
    <scope>NUCLEOTIDE SEQUENCE [LARGE SCALE GENOMIC DNA]</scope>
    <source>
        <strain evidence="1">NAU3</strain>
        <tissue evidence="1">Gut</tissue>
    </source>
</reference>
<proteinExistence type="predicted"/>
<dbReference type="Proteomes" id="UP001281761">
    <property type="component" value="Unassembled WGS sequence"/>
</dbReference>
<evidence type="ECO:0000313" key="1">
    <source>
        <dbReference type="EMBL" id="KAK2950304.1"/>
    </source>
</evidence>
<comment type="caution">
    <text evidence="1">The sequence shown here is derived from an EMBL/GenBank/DDBJ whole genome shotgun (WGS) entry which is preliminary data.</text>
</comment>
<protein>
    <submittedName>
        <fullName evidence="1">Uncharacterized protein</fullName>
    </submittedName>
</protein>
<keyword evidence="2" id="KW-1185">Reference proteome</keyword>
<dbReference type="EMBL" id="JARBJD010000139">
    <property type="protein sequence ID" value="KAK2950304.1"/>
    <property type="molecule type" value="Genomic_DNA"/>
</dbReference>